<dbReference type="OrthoDB" id="4838853at2759"/>
<feature type="transmembrane region" description="Helical" evidence="2">
    <location>
        <begin position="98"/>
        <end position="119"/>
    </location>
</feature>
<feature type="region of interest" description="Disordered" evidence="1">
    <location>
        <begin position="380"/>
        <end position="408"/>
    </location>
</feature>
<evidence type="ECO:0000313" key="4">
    <source>
        <dbReference type="Proteomes" id="UP000311382"/>
    </source>
</evidence>
<dbReference type="EMBL" id="SOZI01000068">
    <property type="protein sequence ID" value="TNY20404.1"/>
    <property type="molecule type" value="Genomic_DNA"/>
</dbReference>
<comment type="caution">
    <text evidence="3">The sequence shown here is derived from an EMBL/GenBank/DDBJ whole genome shotgun (WGS) entry which is preliminary data.</text>
</comment>
<accession>A0A5C5FWI2</accession>
<name>A0A5C5FWI2_9BASI</name>
<keyword evidence="2" id="KW-0812">Transmembrane</keyword>
<feature type="transmembrane region" description="Helical" evidence="2">
    <location>
        <begin position="189"/>
        <end position="213"/>
    </location>
</feature>
<dbReference type="AlphaFoldDB" id="A0A5C5FWI2"/>
<dbReference type="PANTHER" id="PTHR42024:SF1">
    <property type="entry name" value="AMINO ACID PERMEASE_ SLC12A DOMAIN-CONTAINING PROTEIN"/>
    <property type="match status" value="1"/>
</dbReference>
<keyword evidence="2" id="KW-0472">Membrane</keyword>
<feature type="transmembrane region" description="Helical" evidence="2">
    <location>
        <begin position="329"/>
        <end position="353"/>
    </location>
</feature>
<feature type="region of interest" description="Disordered" evidence="1">
    <location>
        <begin position="432"/>
        <end position="455"/>
    </location>
</feature>
<feature type="transmembrane region" description="Helical" evidence="2">
    <location>
        <begin position="305"/>
        <end position="323"/>
    </location>
</feature>
<protein>
    <submittedName>
        <fullName evidence="3">Uncharacterized protein</fullName>
    </submittedName>
</protein>
<keyword evidence="4" id="KW-1185">Reference proteome</keyword>
<dbReference type="STRING" id="5288.A0A5C5FWI2"/>
<feature type="compositionally biased region" description="Low complexity" evidence="1">
    <location>
        <begin position="444"/>
        <end position="455"/>
    </location>
</feature>
<proteinExistence type="predicted"/>
<feature type="compositionally biased region" description="Low complexity" evidence="1">
    <location>
        <begin position="18"/>
        <end position="39"/>
    </location>
</feature>
<gene>
    <name evidence="3" type="ORF">DMC30DRAFT_447119</name>
</gene>
<keyword evidence="2" id="KW-1133">Transmembrane helix</keyword>
<evidence type="ECO:0000313" key="3">
    <source>
        <dbReference type="EMBL" id="TNY20404.1"/>
    </source>
</evidence>
<dbReference type="PANTHER" id="PTHR42024">
    <property type="entry name" value="AMINO ACID PERMEASE_ SLC12A DOMAIN-CONTAINING PROTEIN"/>
    <property type="match status" value="1"/>
</dbReference>
<sequence length="455" mass="50326">MPHITVTEPPDDDQGHGPSASTTRATSPSESRPSSSSTADHSTAPLHLAVPQAAHTTTSSRGGRDRSGSSVTMPETTLLNPDHPPPLDSWHFSLKGPLIYLVFLLVCNVLIPCLLYYLLRENTHLTDKELIGIGSAALGVSSCFDAPLRFWRLTRHRAKYGPLYYPHAPDPAFEPAGKRWLPKEMPRSFWHLDFTMWCYQAGLFAMAVPLAIAPAVPLFNFYLFSLAMLVIPPMIIFTLTLKVWHTLPFWCSSDPPRTPTKPACYYALEDVGAVDFKHGREWRKRCQARYAASPPFRAMMWYQTLLWAFGMAVFVSATAAVDWTADLDFAFGFVLGLFFVWALAWGLVSYLHVHWSLQRELKWWRAKYASTVVTGLVPHDDAHAPSLSPRGERPGEGNGKGAAGVEREGQYRGGRTRGYSVHARLEVSPQVEMTQVARGGGTTGADSASAAGRVV</sequence>
<reference evidence="3 4" key="1">
    <citation type="submission" date="2019-03" db="EMBL/GenBank/DDBJ databases">
        <title>Rhodosporidium diobovatum UCD-FST 08-225 genome sequencing, assembly, and annotation.</title>
        <authorList>
            <person name="Fakankun I.U."/>
            <person name="Fristensky B."/>
            <person name="Levin D.B."/>
        </authorList>
    </citation>
    <scope>NUCLEOTIDE SEQUENCE [LARGE SCALE GENOMIC DNA]</scope>
    <source>
        <strain evidence="3 4">UCD-FST 08-225</strain>
    </source>
</reference>
<feature type="transmembrane region" description="Helical" evidence="2">
    <location>
        <begin position="219"/>
        <end position="241"/>
    </location>
</feature>
<dbReference type="Proteomes" id="UP000311382">
    <property type="component" value="Unassembled WGS sequence"/>
</dbReference>
<evidence type="ECO:0000256" key="2">
    <source>
        <dbReference type="SAM" id="Phobius"/>
    </source>
</evidence>
<feature type="region of interest" description="Disordered" evidence="1">
    <location>
        <begin position="1"/>
        <end position="82"/>
    </location>
</feature>
<evidence type="ECO:0000256" key="1">
    <source>
        <dbReference type="SAM" id="MobiDB-lite"/>
    </source>
</evidence>
<organism evidence="3 4">
    <name type="scientific">Rhodotorula diobovata</name>
    <dbReference type="NCBI Taxonomy" id="5288"/>
    <lineage>
        <taxon>Eukaryota</taxon>
        <taxon>Fungi</taxon>
        <taxon>Dikarya</taxon>
        <taxon>Basidiomycota</taxon>
        <taxon>Pucciniomycotina</taxon>
        <taxon>Microbotryomycetes</taxon>
        <taxon>Sporidiobolales</taxon>
        <taxon>Sporidiobolaceae</taxon>
        <taxon>Rhodotorula</taxon>
    </lineage>
</organism>